<dbReference type="GO" id="GO:0004109">
    <property type="term" value="F:coproporphyrinogen oxidase activity"/>
    <property type="evidence" value="ECO:0007669"/>
    <property type="project" value="InterPro"/>
</dbReference>
<dbReference type="InterPro" id="IPR006638">
    <property type="entry name" value="Elp3/MiaA/NifB-like_rSAM"/>
</dbReference>
<dbReference type="GO" id="GO:0051539">
    <property type="term" value="F:4 iron, 4 sulfur cluster binding"/>
    <property type="evidence" value="ECO:0007669"/>
    <property type="project" value="UniProtKB-UniRule"/>
</dbReference>
<dbReference type="AlphaFoldDB" id="A0A2A6ZES9"/>
<dbReference type="Pfam" id="PF06969">
    <property type="entry name" value="HemN_C"/>
    <property type="match status" value="1"/>
</dbReference>
<comment type="function">
    <text evidence="3">Probably acts as a heme chaperone, transferring heme to an unknown acceptor. Binds one molecule of heme per monomer, possibly covalently. Binds 1 [4Fe-4S] cluster. The cluster is coordinated with 3 cysteines and an exchangeable S-adenosyl-L-methionine.</text>
</comment>
<dbReference type="SMART" id="SM00729">
    <property type="entry name" value="Elp3"/>
    <property type="match status" value="1"/>
</dbReference>
<keyword evidence="3" id="KW-0479">Metal-binding</keyword>
<dbReference type="SFLD" id="SFLDF00562">
    <property type="entry name" value="HemN-like__clustered_with_heat"/>
    <property type="match status" value="1"/>
</dbReference>
<dbReference type="EMBL" id="NMTQ01000009">
    <property type="protein sequence ID" value="PDX59859.1"/>
    <property type="molecule type" value="Genomic_DNA"/>
</dbReference>
<dbReference type="GO" id="GO:0005737">
    <property type="term" value="C:cytoplasm"/>
    <property type="evidence" value="ECO:0007669"/>
    <property type="project" value="UniProtKB-SubCell"/>
</dbReference>
<evidence type="ECO:0000256" key="1">
    <source>
        <dbReference type="ARBA" id="ARBA00006100"/>
    </source>
</evidence>
<dbReference type="SFLD" id="SFLDG01065">
    <property type="entry name" value="anaerobic_coproporphyrinogen-I"/>
    <property type="match status" value="1"/>
</dbReference>
<name>A0A2A6ZES9_9FIRM</name>
<dbReference type="SFLD" id="SFLDS00029">
    <property type="entry name" value="Radical_SAM"/>
    <property type="match status" value="1"/>
</dbReference>
<keyword evidence="3" id="KW-0004">4Fe-4S</keyword>
<evidence type="ECO:0000259" key="4">
    <source>
        <dbReference type="PROSITE" id="PS51918"/>
    </source>
</evidence>
<comment type="subcellular location">
    <subcellularLocation>
        <location evidence="3">Cytoplasm</location>
    </subcellularLocation>
</comment>
<keyword evidence="3" id="KW-0963">Cytoplasm</keyword>
<dbReference type="PANTHER" id="PTHR13932">
    <property type="entry name" value="COPROPORPHYRINIGEN III OXIDASE"/>
    <property type="match status" value="1"/>
</dbReference>
<dbReference type="InterPro" id="IPR007197">
    <property type="entry name" value="rSAM"/>
</dbReference>
<dbReference type="InterPro" id="IPR004559">
    <property type="entry name" value="HemW-like"/>
</dbReference>
<organism evidence="5 6">
    <name type="scientific">Faecalibacterium langellae</name>
    <dbReference type="NCBI Taxonomy" id="3435293"/>
    <lineage>
        <taxon>Bacteria</taxon>
        <taxon>Bacillati</taxon>
        <taxon>Bacillota</taxon>
        <taxon>Clostridia</taxon>
        <taxon>Eubacteriales</taxon>
        <taxon>Oscillospiraceae</taxon>
        <taxon>Faecalibacterium</taxon>
    </lineage>
</organism>
<dbReference type="PROSITE" id="PS51918">
    <property type="entry name" value="RADICAL_SAM"/>
    <property type="match status" value="1"/>
</dbReference>
<protein>
    <recommendedName>
        <fullName evidence="2 3">Heme chaperone HemW</fullName>
    </recommendedName>
</protein>
<evidence type="ECO:0000256" key="2">
    <source>
        <dbReference type="ARBA" id="ARBA00017228"/>
    </source>
</evidence>
<feature type="domain" description="Radical SAM core" evidence="4">
    <location>
        <begin position="1"/>
        <end position="225"/>
    </location>
</feature>
<dbReference type="SUPFAM" id="SSF102114">
    <property type="entry name" value="Radical SAM enzymes"/>
    <property type="match status" value="1"/>
</dbReference>
<dbReference type="GO" id="GO:0046872">
    <property type="term" value="F:metal ion binding"/>
    <property type="evidence" value="ECO:0007669"/>
    <property type="project" value="UniProtKB-UniRule"/>
</dbReference>
<reference evidence="5 6" key="1">
    <citation type="journal article" date="2017" name="Front. Microbiol.">
        <title>New Insights into the Diversity of the Genus Faecalibacterium.</title>
        <authorList>
            <person name="Benevides L."/>
            <person name="Burman S."/>
            <person name="Martin R."/>
            <person name="Robert V."/>
            <person name="Thomas M."/>
            <person name="Miquel S."/>
            <person name="Chain F."/>
            <person name="Sokol H."/>
            <person name="Bermudez-Humaran L.G."/>
            <person name="Morrison M."/>
            <person name="Langella P."/>
            <person name="Azevedo V.A."/>
            <person name="Chatel J.M."/>
            <person name="Soares S."/>
        </authorList>
    </citation>
    <scope>NUCLEOTIDE SEQUENCE [LARGE SCALE GENOMIC DNA]</scope>
    <source>
        <strain evidence="6">CNCM I-4540</strain>
    </source>
</reference>
<proteinExistence type="inferred from homology"/>
<keyword evidence="3" id="KW-0349">Heme</keyword>
<comment type="caution">
    <text evidence="5">The sequence shown here is derived from an EMBL/GenBank/DDBJ whole genome shotgun (WGS) entry which is preliminary data.</text>
</comment>
<keyword evidence="3" id="KW-0411">Iron-sulfur</keyword>
<dbReference type="Proteomes" id="UP000220752">
    <property type="component" value="Unassembled WGS sequence"/>
</dbReference>
<dbReference type="InterPro" id="IPR010723">
    <property type="entry name" value="HemN_C"/>
</dbReference>
<dbReference type="Pfam" id="PF04055">
    <property type="entry name" value="Radical_SAM"/>
    <property type="match status" value="1"/>
</dbReference>
<dbReference type="Gene3D" id="3.80.30.20">
    <property type="entry name" value="tm_1862 like domain"/>
    <property type="match status" value="1"/>
</dbReference>
<dbReference type="SFLD" id="SFLDG01082">
    <property type="entry name" value="B12-binding_domain_containing"/>
    <property type="match status" value="1"/>
</dbReference>
<sequence>MSLGLYLHIPYCFSKCRYCDFYSHPGERGVPDAYVNALLRELSRFAPEAPLQPDTLYFGGGTPSLLRPEQAKRLIDAARPMPGAEITLEANPETVTEESLAGFREAGVNRISFGVQSARDTQLRTLGRPHTAKQARAAFAAARRAGFTNISGDIMLALPHYTEAEFDETLELIEGGGATHISAYLLKIEPDSAFGKHPPEGLPTGDEAADFYLYAVEQLEHHGYKQYEISNFAKPGYEGRHNLIYWDCGDYLGLGPAAHSCMGGRRFYYPPDTAAFLNDAAAPVMDGSCGAEDYLILQLRLRKGLSLDAYKKIYGKEFSTAQLAFVQNCVRAGYASFDGRTLALTPAGLIVQNSILAQLL</sequence>
<dbReference type="SFLD" id="SFLDF00288">
    <property type="entry name" value="HemN-like__clustered_with_nucl"/>
    <property type="match status" value="1"/>
</dbReference>
<evidence type="ECO:0000313" key="5">
    <source>
        <dbReference type="EMBL" id="PDX59859.1"/>
    </source>
</evidence>
<keyword evidence="3" id="KW-0408">Iron</keyword>
<gene>
    <name evidence="5" type="ORF">CGS46_00580</name>
</gene>
<dbReference type="GO" id="GO:0006779">
    <property type="term" value="P:porphyrin-containing compound biosynthetic process"/>
    <property type="evidence" value="ECO:0007669"/>
    <property type="project" value="InterPro"/>
</dbReference>
<keyword evidence="3" id="KW-0949">S-adenosyl-L-methionine</keyword>
<evidence type="ECO:0000256" key="3">
    <source>
        <dbReference type="RuleBase" id="RU364116"/>
    </source>
</evidence>
<evidence type="ECO:0000313" key="6">
    <source>
        <dbReference type="Proteomes" id="UP000220752"/>
    </source>
</evidence>
<accession>A0A2A6ZES9</accession>
<dbReference type="InterPro" id="IPR034505">
    <property type="entry name" value="Coproporphyrinogen-III_oxidase"/>
</dbReference>
<dbReference type="PANTHER" id="PTHR13932:SF5">
    <property type="entry name" value="RADICAL S-ADENOSYL METHIONINE DOMAIN-CONTAINING PROTEIN 1, MITOCHONDRIAL"/>
    <property type="match status" value="1"/>
</dbReference>
<comment type="similarity">
    <text evidence="1">Belongs to the anaerobic coproporphyrinogen-III oxidase family. HemW subfamily.</text>
</comment>
<dbReference type="CDD" id="cd01335">
    <property type="entry name" value="Radical_SAM"/>
    <property type="match status" value="1"/>
</dbReference>
<dbReference type="InterPro" id="IPR058240">
    <property type="entry name" value="rSAM_sf"/>
</dbReference>
<keyword evidence="3" id="KW-0143">Chaperone</keyword>
<dbReference type="InterPro" id="IPR023404">
    <property type="entry name" value="rSAM_horseshoe"/>
</dbReference>
<keyword evidence="6" id="KW-1185">Reference proteome</keyword>
<dbReference type="NCBIfam" id="TIGR00539">
    <property type="entry name" value="hemN_rel"/>
    <property type="match status" value="1"/>
</dbReference>